<organism evidence="1 2">
    <name type="scientific">Mycobacterium paraseoulense</name>
    <dbReference type="NCBI Taxonomy" id="590652"/>
    <lineage>
        <taxon>Bacteria</taxon>
        <taxon>Bacillati</taxon>
        <taxon>Actinomycetota</taxon>
        <taxon>Actinomycetes</taxon>
        <taxon>Mycobacteriales</taxon>
        <taxon>Mycobacteriaceae</taxon>
        <taxon>Mycobacterium</taxon>
    </lineage>
</organism>
<dbReference type="Proteomes" id="UP000192513">
    <property type="component" value="Unassembled WGS sequence"/>
</dbReference>
<protein>
    <submittedName>
        <fullName evidence="1">Uncharacterized protein</fullName>
    </submittedName>
</protein>
<accession>A0A1X0I631</accession>
<reference evidence="1 2" key="1">
    <citation type="submission" date="2017-02" db="EMBL/GenBank/DDBJ databases">
        <title>The new phylogeny of genus Mycobacterium.</title>
        <authorList>
            <person name="Tortoli E."/>
            <person name="Trovato A."/>
            <person name="Cirillo D.M."/>
        </authorList>
    </citation>
    <scope>NUCLEOTIDE SEQUENCE [LARGE SCALE GENOMIC DNA]</scope>
    <source>
        <strain evidence="1 2">DSM 45000</strain>
    </source>
</reference>
<name>A0A1X0I631_9MYCO</name>
<proteinExistence type="predicted"/>
<gene>
    <name evidence="1" type="ORF">BST39_20540</name>
</gene>
<evidence type="ECO:0000313" key="2">
    <source>
        <dbReference type="Proteomes" id="UP000192513"/>
    </source>
</evidence>
<keyword evidence="2" id="KW-1185">Reference proteome</keyword>
<dbReference type="AlphaFoldDB" id="A0A1X0I631"/>
<evidence type="ECO:0000313" key="1">
    <source>
        <dbReference type="EMBL" id="ORB36410.1"/>
    </source>
</evidence>
<comment type="caution">
    <text evidence="1">The sequence shown here is derived from an EMBL/GenBank/DDBJ whole genome shotgun (WGS) entry which is preliminary data.</text>
</comment>
<sequence>MAAQRRQLSQGVARGVLHHWSVGHPILPQVGFRRCIFGAVDLTLTPTTHRPAPAIGQFDDSSIRSAPGSPVLTRYRRAAALDRLRNR</sequence>
<dbReference type="EMBL" id="MVIE01000031">
    <property type="protein sequence ID" value="ORB36410.1"/>
    <property type="molecule type" value="Genomic_DNA"/>
</dbReference>